<organism evidence="8 9">
    <name type="scientific">Kineobactrum sediminis</name>
    <dbReference type="NCBI Taxonomy" id="1905677"/>
    <lineage>
        <taxon>Bacteria</taxon>
        <taxon>Pseudomonadati</taxon>
        <taxon>Pseudomonadota</taxon>
        <taxon>Gammaproteobacteria</taxon>
        <taxon>Cellvibrionales</taxon>
        <taxon>Halieaceae</taxon>
        <taxon>Kineobactrum</taxon>
    </lineage>
</organism>
<reference evidence="9" key="1">
    <citation type="submission" date="2017-11" db="EMBL/GenBank/DDBJ databases">
        <title>The draft genome sequence of Chromatocurvus sp. F02.</title>
        <authorList>
            <person name="Du Z.-J."/>
            <person name="Chang Y.-Q."/>
        </authorList>
    </citation>
    <scope>NUCLEOTIDE SEQUENCE [LARGE SCALE GENOMIC DNA]</scope>
    <source>
        <strain evidence="9">F02</strain>
    </source>
</reference>
<protein>
    <submittedName>
        <fullName evidence="8">Acyl-CoA dehydrogenase</fullName>
    </submittedName>
</protein>
<dbReference type="EMBL" id="PKLZ01000009">
    <property type="protein sequence ID" value="PLW81890.1"/>
    <property type="molecule type" value="Genomic_DNA"/>
</dbReference>
<dbReference type="InterPro" id="IPR009100">
    <property type="entry name" value="AcylCoA_DH/oxidase_NM_dom_sf"/>
</dbReference>
<name>A0A2N5Y0G7_9GAMM</name>
<dbReference type="Proteomes" id="UP000234845">
    <property type="component" value="Unassembled WGS sequence"/>
</dbReference>
<evidence type="ECO:0000259" key="6">
    <source>
        <dbReference type="Pfam" id="PF00441"/>
    </source>
</evidence>
<feature type="domain" description="Acyl-CoA dehydrogenase/oxidase C-terminal" evidence="6">
    <location>
        <begin position="203"/>
        <end position="330"/>
    </location>
</feature>
<evidence type="ECO:0000256" key="4">
    <source>
        <dbReference type="ARBA" id="ARBA00022827"/>
    </source>
</evidence>
<dbReference type="Pfam" id="PF02771">
    <property type="entry name" value="Acyl-CoA_dh_N"/>
    <property type="match status" value="1"/>
</dbReference>
<dbReference type="PANTHER" id="PTHR43884:SF20">
    <property type="entry name" value="ACYL-COA DEHYDROGENASE FADE28"/>
    <property type="match status" value="1"/>
</dbReference>
<comment type="caution">
    <text evidence="8">The sequence shown here is derived from an EMBL/GenBank/DDBJ whole genome shotgun (WGS) entry which is preliminary data.</text>
</comment>
<comment type="cofactor">
    <cofactor evidence="1">
        <name>FAD</name>
        <dbReference type="ChEBI" id="CHEBI:57692"/>
    </cofactor>
</comment>
<dbReference type="InterPro" id="IPR037069">
    <property type="entry name" value="AcylCoA_DH/ox_N_sf"/>
</dbReference>
<gene>
    <name evidence="8" type="ORF">CWI75_12335</name>
</gene>
<keyword evidence="4" id="KW-0274">FAD</keyword>
<dbReference type="Gene3D" id="1.10.540.10">
    <property type="entry name" value="Acyl-CoA dehydrogenase/oxidase, N-terminal domain"/>
    <property type="match status" value="1"/>
</dbReference>
<dbReference type="PANTHER" id="PTHR43884">
    <property type="entry name" value="ACYL-COA DEHYDROGENASE"/>
    <property type="match status" value="1"/>
</dbReference>
<evidence type="ECO:0000313" key="9">
    <source>
        <dbReference type="Proteomes" id="UP000234845"/>
    </source>
</evidence>
<dbReference type="GO" id="GO:0003995">
    <property type="term" value="F:acyl-CoA dehydrogenase activity"/>
    <property type="evidence" value="ECO:0007669"/>
    <property type="project" value="TreeGrafter"/>
</dbReference>
<evidence type="ECO:0000256" key="2">
    <source>
        <dbReference type="ARBA" id="ARBA00009347"/>
    </source>
</evidence>
<comment type="similarity">
    <text evidence="2">Belongs to the acyl-CoA dehydrogenase family.</text>
</comment>
<dbReference type="InterPro" id="IPR013786">
    <property type="entry name" value="AcylCoA_DH/ox_N"/>
</dbReference>
<keyword evidence="5" id="KW-0560">Oxidoreductase</keyword>
<evidence type="ECO:0000256" key="3">
    <source>
        <dbReference type="ARBA" id="ARBA00022630"/>
    </source>
</evidence>
<dbReference type="GO" id="GO:0050660">
    <property type="term" value="F:flavin adenine dinucleotide binding"/>
    <property type="evidence" value="ECO:0007669"/>
    <property type="project" value="InterPro"/>
</dbReference>
<dbReference type="SUPFAM" id="SSF56645">
    <property type="entry name" value="Acyl-CoA dehydrogenase NM domain-like"/>
    <property type="match status" value="1"/>
</dbReference>
<evidence type="ECO:0000256" key="1">
    <source>
        <dbReference type="ARBA" id="ARBA00001974"/>
    </source>
</evidence>
<keyword evidence="9" id="KW-1185">Reference proteome</keyword>
<dbReference type="RefSeq" id="WP_101521825.1">
    <property type="nucleotide sequence ID" value="NZ_PKLZ01000009.1"/>
</dbReference>
<dbReference type="AlphaFoldDB" id="A0A2N5Y0G7"/>
<keyword evidence="3" id="KW-0285">Flavoprotein</keyword>
<evidence type="ECO:0000313" key="8">
    <source>
        <dbReference type="EMBL" id="PLW81890.1"/>
    </source>
</evidence>
<accession>A0A2N5Y0G7</accession>
<feature type="domain" description="Acyl-CoA dehydrogenase/oxidase N-terminal" evidence="7">
    <location>
        <begin position="6"/>
        <end position="98"/>
    </location>
</feature>
<dbReference type="OrthoDB" id="4319499at2"/>
<proteinExistence type="inferred from homology"/>
<dbReference type="InterPro" id="IPR036250">
    <property type="entry name" value="AcylCo_DH-like_C"/>
</dbReference>
<dbReference type="Gene3D" id="1.20.140.10">
    <property type="entry name" value="Butyryl-CoA Dehydrogenase, subunit A, domain 3"/>
    <property type="match status" value="1"/>
</dbReference>
<dbReference type="InterPro" id="IPR009075">
    <property type="entry name" value="AcylCo_DH/oxidase_C"/>
</dbReference>
<dbReference type="Pfam" id="PF00441">
    <property type="entry name" value="Acyl-CoA_dh_1"/>
    <property type="match status" value="1"/>
</dbReference>
<sequence length="346" mass="36765">MDFSLSEDQSAIAELAQKIFLDQVTDTAQAQQHEYFDDALWQTLASAGLVGVGLSEANGGSGMGFIAQCLVLKHMGTVLAQVPLLETLLAAQAIEEAGVVDTLAKVAAGEGHLSLSLAAGLTLDNSLVSGELMMVPYAEGAQYIVVQANSTLLAVSPDCDAVLLTPQRVSNGRSSFMVTLNKAPCTLLGDADAIAALQQRQQVATAMVQLGVAEEALRRTALYTTERTQFGKPIAAFQAVAHRAADAYIDIEALRSVIDGAMWRLDSGADASLQAGAARWWANETSHRVSHTAQHLHGGIGADVEYPLHRYFLWAKQLEFDLGGASQQLAAMGRHLARHDQSGITL</sequence>
<evidence type="ECO:0000256" key="5">
    <source>
        <dbReference type="ARBA" id="ARBA00023002"/>
    </source>
</evidence>
<evidence type="ECO:0000259" key="7">
    <source>
        <dbReference type="Pfam" id="PF02771"/>
    </source>
</evidence>
<dbReference type="SUPFAM" id="SSF47203">
    <property type="entry name" value="Acyl-CoA dehydrogenase C-terminal domain-like"/>
    <property type="match status" value="1"/>
</dbReference>